<keyword evidence="3" id="KW-1185">Reference proteome</keyword>
<dbReference type="OrthoDB" id="3933054at2759"/>
<dbReference type="InterPro" id="IPR005545">
    <property type="entry name" value="YCII"/>
</dbReference>
<evidence type="ECO:0000313" key="3">
    <source>
        <dbReference type="Proteomes" id="UP000799640"/>
    </source>
</evidence>
<reference evidence="2" key="1">
    <citation type="journal article" date="2020" name="Stud. Mycol.">
        <title>101 Dothideomycetes genomes: a test case for predicting lifestyles and emergence of pathogens.</title>
        <authorList>
            <person name="Haridas S."/>
            <person name="Albert R."/>
            <person name="Binder M."/>
            <person name="Bloem J."/>
            <person name="Labutti K."/>
            <person name="Salamov A."/>
            <person name="Andreopoulos B."/>
            <person name="Baker S."/>
            <person name="Barry K."/>
            <person name="Bills G."/>
            <person name="Bluhm B."/>
            <person name="Cannon C."/>
            <person name="Castanera R."/>
            <person name="Culley D."/>
            <person name="Daum C."/>
            <person name="Ezra D."/>
            <person name="Gonzalez J."/>
            <person name="Henrissat B."/>
            <person name="Kuo A."/>
            <person name="Liang C."/>
            <person name="Lipzen A."/>
            <person name="Lutzoni F."/>
            <person name="Magnuson J."/>
            <person name="Mondo S."/>
            <person name="Nolan M."/>
            <person name="Ohm R."/>
            <person name="Pangilinan J."/>
            <person name="Park H.-J."/>
            <person name="Ramirez L."/>
            <person name="Alfaro M."/>
            <person name="Sun H."/>
            <person name="Tritt A."/>
            <person name="Yoshinaga Y."/>
            <person name="Zwiers L.-H."/>
            <person name="Turgeon B."/>
            <person name="Goodwin S."/>
            <person name="Spatafora J."/>
            <person name="Crous P."/>
            <person name="Grigoriev I."/>
        </authorList>
    </citation>
    <scope>NUCLEOTIDE SEQUENCE</scope>
    <source>
        <strain evidence="2">CBS 262.69</strain>
    </source>
</reference>
<dbReference type="InterPro" id="IPR011008">
    <property type="entry name" value="Dimeric_a/b-barrel"/>
</dbReference>
<dbReference type="EMBL" id="ML996688">
    <property type="protein sequence ID" value="KAF2404450.1"/>
    <property type="molecule type" value="Genomic_DNA"/>
</dbReference>
<name>A0A6G1I833_9PEZI</name>
<proteinExistence type="predicted"/>
<dbReference type="PANTHER" id="PTHR35174">
    <property type="entry name" value="BLL7171 PROTEIN-RELATED"/>
    <property type="match status" value="1"/>
</dbReference>
<feature type="domain" description="YCII-related" evidence="1">
    <location>
        <begin position="4"/>
        <end position="112"/>
    </location>
</feature>
<evidence type="ECO:0000259" key="1">
    <source>
        <dbReference type="Pfam" id="PF03795"/>
    </source>
</evidence>
<dbReference type="PANTHER" id="PTHR35174:SF4">
    <property type="entry name" value="BLL7163 PROTEIN"/>
    <property type="match status" value="1"/>
</dbReference>
<dbReference type="Pfam" id="PF03795">
    <property type="entry name" value="YCII"/>
    <property type="match status" value="1"/>
</dbReference>
<gene>
    <name evidence="2" type="ORF">EJ06DRAFT_205165</name>
</gene>
<dbReference type="AlphaFoldDB" id="A0A6G1I833"/>
<accession>A0A6G1I833</accession>
<evidence type="ECO:0000313" key="2">
    <source>
        <dbReference type="EMBL" id="KAF2404450.1"/>
    </source>
</evidence>
<organism evidence="2 3">
    <name type="scientific">Trichodelitschia bisporula</name>
    <dbReference type="NCBI Taxonomy" id="703511"/>
    <lineage>
        <taxon>Eukaryota</taxon>
        <taxon>Fungi</taxon>
        <taxon>Dikarya</taxon>
        <taxon>Ascomycota</taxon>
        <taxon>Pezizomycotina</taxon>
        <taxon>Dothideomycetes</taxon>
        <taxon>Dothideomycetes incertae sedis</taxon>
        <taxon>Phaeotrichales</taxon>
        <taxon>Phaeotrichaceae</taxon>
        <taxon>Trichodelitschia</taxon>
    </lineage>
</organism>
<sequence>MPLFMILVGNTKESEAGQHPPADRVEAMQTYSKKLAESGKLIWGEALYPTAKGARVLTDESGNTTVQKGPFEQRSVGAYSVLNADSLDEVVDIVKNHPLHTPGSGIEIREIVNLADIPLPPAEKGKVDELRALMTKNAQALRQS</sequence>
<dbReference type="Gene3D" id="3.30.70.1060">
    <property type="entry name" value="Dimeric alpha+beta barrel"/>
    <property type="match status" value="1"/>
</dbReference>
<protein>
    <recommendedName>
        <fullName evidence="1">YCII-related domain-containing protein</fullName>
    </recommendedName>
</protein>
<dbReference type="SUPFAM" id="SSF54909">
    <property type="entry name" value="Dimeric alpha+beta barrel"/>
    <property type="match status" value="1"/>
</dbReference>
<dbReference type="Proteomes" id="UP000799640">
    <property type="component" value="Unassembled WGS sequence"/>
</dbReference>